<dbReference type="EMBL" id="BSXS01004088">
    <property type="protein sequence ID" value="GME82443.1"/>
    <property type="molecule type" value="Genomic_DNA"/>
</dbReference>
<reference evidence="1" key="1">
    <citation type="submission" date="2023-04" db="EMBL/GenBank/DDBJ databases">
        <title>Ambrosiozyma monospora NBRC 10751.</title>
        <authorList>
            <person name="Ichikawa N."/>
            <person name="Sato H."/>
            <person name="Tonouchi N."/>
        </authorList>
    </citation>
    <scope>NUCLEOTIDE SEQUENCE</scope>
    <source>
        <strain evidence="1">NBRC 10751</strain>
    </source>
</reference>
<gene>
    <name evidence="1" type="ORF">Amon02_000552400</name>
</gene>
<evidence type="ECO:0000313" key="1">
    <source>
        <dbReference type="EMBL" id="GME82443.1"/>
    </source>
</evidence>
<dbReference type="Proteomes" id="UP001165064">
    <property type="component" value="Unassembled WGS sequence"/>
</dbReference>
<protein>
    <submittedName>
        <fullName evidence="1">Unnamed protein product</fullName>
    </submittedName>
</protein>
<accession>A0ACB5T695</accession>
<proteinExistence type="predicted"/>
<name>A0ACB5T695_AMBMO</name>
<keyword evidence="2" id="KW-1185">Reference proteome</keyword>
<comment type="caution">
    <text evidence="1">The sequence shown here is derived from an EMBL/GenBank/DDBJ whole genome shotgun (WGS) entry which is preliminary data.</text>
</comment>
<sequence>MQSSQSIQSAQSAHSAHSAQSKASQSQQSNNNRLRYQQQQQQQQQQVYLQGQGQGQAPGQPGQSPQYQTPQNLGDQMQQTPSGSGSDFSNIYSDQSLQQMLQEIDGNGTTTTTNTPAAGNVQTPNNNGSYQQQNQNQNQNQLATPQPQVLQTPQSEIYSPVAPVIHVEYDSLRPTGGLSQGVNNQQSQQQQSPSINANGQQHQLHQLQQQQNNTDYRIHDYMYNSGPTSAATPTAQQQQTQDFITGNYLSPTFGDPNLPDVSASSSPYLSAVELLGDDDVNSVYSGYANSPVPIGNPAAAELHASSSFTQLSLGNPAVHHQHHQQHQIGGLGMNGSQSSFDFSMQQLTEQNLQQQQNLRPINAAVANSNGTGTGPGTMPSTPAININIIENPEGVAAVTPSLFSASSSPSNGGQGRSRTGSWSQNELRIKVEDTTYPFGRWLRKFNQW</sequence>
<evidence type="ECO:0000313" key="2">
    <source>
        <dbReference type="Proteomes" id="UP001165064"/>
    </source>
</evidence>
<organism evidence="1 2">
    <name type="scientific">Ambrosiozyma monospora</name>
    <name type="common">Yeast</name>
    <name type="synonym">Endomycopsis monosporus</name>
    <dbReference type="NCBI Taxonomy" id="43982"/>
    <lineage>
        <taxon>Eukaryota</taxon>
        <taxon>Fungi</taxon>
        <taxon>Dikarya</taxon>
        <taxon>Ascomycota</taxon>
        <taxon>Saccharomycotina</taxon>
        <taxon>Pichiomycetes</taxon>
        <taxon>Pichiales</taxon>
        <taxon>Pichiaceae</taxon>
        <taxon>Ambrosiozyma</taxon>
    </lineage>
</organism>